<name>A0A446CVE7_9BURK</name>
<evidence type="ECO:0000256" key="1">
    <source>
        <dbReference type="SAM" id="MobiDB-lite"/>
    </source>
</evidence>
<feature type="region of interest" description="Disordered" evidence="1">
    <location>
        <begin position="118"/>
        <end position="142"/>
    </location>
</feature>
<dbReference type="EMBL" id="UFQB01000032">
    <property type="protein sequence ID" value="SSW71846.1"/>
    <property type="molecule type" value="Genomic_DNA"/>
</dbReference>
<evidence type="ECO:0000313" key="3">
    <source>
        <dbReference type="Proteomes" id="UP000289184"/>
    </source>
</evidence>
<accession>A0A446CVE7</accession>
<evidence type="ECO:0000313" key="2">
    <source>
        <dbReference type="EMBL" id="SSW71846.1"/>
    </source>
</evidence>
<reference evidence="2 3" key="1">
    <citation type="submission" date="2018-07" db="EMBL/GenBank/DDBJ databases">
        <authorList>
            <person name="Peeters C."/>
        </authorList>
    </citation>
    <scope>NUCLEOTIDE SEQUENCE [LARGE SCALE GENOMIC DNA]</scope>
    <source>
        <strain evidence="2 3">LMG 3411</strain>
    </source>
</reference>
<protein>
    <submittedName>
        <fullName evidence="2">Uncharacterized protein</fullName>
    </submittedName>
</protein>
<sequence length="266" mass="28447">MIELVLPPLAAVQGGREDLGPRRIEVQRASARAKAHLRRVQDAGGIGGRAAGRGPDVDDADRVAIAGHLDNPQAIGAHRDHALIGERQRATAVGADDQAAIDLPGRAQARYRHRALAVRRRPQPAVGATQRRRRGLDQQRTERGIADDHVIGAVPVHRGGHVADRHHTCQRLRGRRGADSRQYSRHRHAPRPALAPPPGVLAGNLPEAGAAIEDDAIGAVHGVFLFSGSAPVGEVLIRAQSKAGAWQELPHPALTIRKEGLSVAYH</sequence>
<keyword evidence="3" id="KW-1185">Reference proteome</keyword>
<feature type="region of interest" description="Disordered" evidence="1">
    <location>
        <begin position="162"/>
        <end position="199"/>
    </location>
</feature>
<dbReference type="Proteomes" id="UP000289184">
    <property type="component" value="Unassembled WGS sequence"/>
</dbReference>
<organism evidence="2 3">
    <name type="scientific">Achromobacter agilis</name>
    <dbReference type="NCBI Taxonomy" id="1353888"/>
    <lineage>
        <taxon>Bacteria</taxon>
        <taxon>Pseudomonadati</taxon>
        <taxon>Pseudomonadota</taxon>
        <taxon>Betaproteobacteria</taxon>
        <taxon>Burkholderiales</taxon>
        <taxon>Alcaligenaceae</taxon>
        <taxon>Achromobacter</taxon>
    </lineage>
</organism>
<gene>
    <name evidence="2" type="ORF">AGI3411_05324</name>
</gene>
<dbReference type="AlphaFoldDB" id="A0A446CVE7"/>
<proteinExistence type="predicted"/>